<keyword evidence="1" id="KW-0732">Signal</keyword>
<gene>
    <name evidence="2" type="ORF">H8L32_19500</name>
</gene>
<feature type="chain" id="PRO_5047130206" description="DUF5666 domain-containing protein" evidence="1">
    <location>
        <begin position="22"/>
        <end position="112"/>
    </location>
</feature>
<accession>A0ABR6ZUX6</accession>
<evidence type="ECO:0000313" key="3">
    <source>
        <dbReference type="Proteomes" id="UP000650424"/>
    </source>
</evidence>
<sequence length="112" mass="12121">MKQHYLICGFLASALTSQAYASITPQDLAAQKQSTGTVPSYVQNVDTSKRTVTVDQTTYTVSPSVVVHEGNKTSTMTSIKKGTRIKVASEKKVGQANNVITEIWVMQQPSGK</sequence>
<organism evidence="2 3">
    <name type="scientific">Undibacterium hunanense</name>
    <dbReference type="NCBI Taxonomy" id="2762292"/>
    <lineage>
        <taxon>Bacteria</taxon>
        <taxon>Pseudomonadati</taxon>
        <taxon>Pseudomonadota</taxon>
        <taxon>Betaproteobacteria</taxon>
        <taxon>Burkholderiales</taxon>
        <taxon>Oxalobacteraceae</taxon>
        <taxon>Undibacterium</taxon>
    </lineage>
</organism>
<reference evidence="2 3" key="1">
    <citation type="submission" date="2020-08" db="EMBL/GenBank/DDBJ databases">
        <title>Novel species isolated from subtropical streams in China.</title>
        <authorList>
            <person name="Lu H."/>
        </authorList>
    </citation>
    <scope>NUCLEOTIDE SEQUENCE [LARGE SCALE GENOMIC DNA]</scope>
    <source>
        <strain evidence="2 3">CY18W</strain>
    </source>
</reference>
<keyword evidence="3" id="KW-1185">Reference proteome</keyword>
<feature type="signal peptide" evidence="1">
    <location>
        <begin position="1"/>
        <end position="21"/>
    </location>
</feature>
<dbReference type="Proteomes" id="UP000650424">
    <property type="component" value="Unassembled WGS sequence"/>
</dbReference>
<evidence type="ECO:0000256" key="1">
    <source>
        <dbReference type="SAM" id="SignalP"/>
    </source>
</evidence>
<dbReference type="RefSeq" id="WP_186948943.1">
    <property type="nucleotide sequence ID" value="NZ_JACOGF010000011.1"/>
</dbReference>
<protein>
    <recommendedName>
        <fullName evidence="4">DUF5666 domain-containing protein</fullName>
    </recommendedName>
</protein>
<evidence type="ECO:0008006" key="4">
    <source>
        <dbReference type="Google" id="ProtNLM"/>
    </source>
</evidence>
<name>A0ABR6ZUX6_9BURK</name>
<proteinExistence type="predicted"/>
<dbReference type="EMBL" id="JACOGF010000011">
    <property type="protein sequence ID" value="MBC3919671.1"/>
    <property type="molecule type" value="Genomic_DNA"/>
</dbReference>
<evidence type="ECO:0000313" key="2">
    <source>
        <dbReference type="EMBL" id="MBC3919671.1"/>
    </source>
</evidence>
<comment type="caution">
    <text evidence="2">The sequence shown here is derived from an EMBL/GenBank/DDBJ whole genome shotgun (WGS) entry which is preliminary data.</text>
</comment>